<accession>A0A0Q0U0Y7</accession>
<gene>
    <name evidence="1" type="ORF">Cocul_00490</name>
</gene>
<dbReference type="AlphaFoldDB" id="A0A0Q0U0Y7"/>
<dbReference type="RefSeq" id="WP_245622069.1">
    <property type="nucleotide sequence ID" value="NZ_LKST01000001.1"/>
</dbReference>
<dbReference type="STRING" id="1544416.Cocul_00490"/>
<dbReference type="EMBL" id="LKST01000001">
    <property type="protein sequence ID" value="KQB85351.1"/>
    <property type="molecule type" value="Genomic_DNA"/>
</dbReference>
<dbReference type="PATRIC" id="fig|1544416.3.peg.494"/>
<protein>
    <recommendedName>
        <fullName evidence="3">Alpha/beta hydrolase family protein</fullName>
    </recommendedName>
</protein>
<evidence type="ECO:0000313" key="1">
    <source>
        <dbReference type="EMBL" id="KQB85351.1"/>
    </source>
</evidence>
<reference evidence="1 2" key="1">
    <citation type="submission" date="2015-10" db="EMBL/GenBank/DDBJ databases">
        <title>Corynebacteirum lowii and Corynebacterium oculi species nova, derived from human clinical disease and and emended description of Corynebacterium mastiditis.</title>
        <authorList>
            <person name="Bernard K."/>
            <person name="Pacheco A.L."/>
            <person name="Mcdougall C."/>
            <person name="Burtx T."/>
            <person name="Weibe D."/>
            <person name="Tyler S."/>
            <person name="Olson A.B."/>
            <person name="Cnockaert M."/>
            <person name="Eguchi H."/>
            <person name="Kuwahara T."/>
            <person name="Nakayama-Imaohji H."/>
            <person name="Boudewijins M."/>
            <person name="Van Hoecke F."/>
            <person name="Bernier A.-M."/>
            <person name="Vandamme P."/>
        </authorList>
    </citation>
    <scope>NUCLEOTIDE SEQUENCE [LARGE SCALE GENOMIC DNA]</scope>
    <source>
        <strain evidence="1 2">NML 130210</strain>
    </source>
</reference>
<evidence type="ECO:0008006" key="3">
    <source>
        <dbReference type="Google" id="ProtNLM"/>
    </source>
</evidence>
<organism evidence="1 2">
    <name type="scientific">Corynebacterium oculi</name>
    <dbReference type="NCBI Taxonomy" id="1544416"/>
    <lineage>
        <taxon>Bacteria</taxon>
        <taxon>Bacillati</taxon>
        <taxon>Actinomycetota</taxon>
        <taxon>Actinomycetes</taxon>
        <taxon>Mycobacteriales</taxon>
        <taxon>Corynebacteriaceae</taxon>
        <taxon>Corynebacterium</taxon>
    </lineage>
</organism>
<sequence length="80" mass="8205">MDRIAEEELHWDKDILGAGFSAATLSFGRDPDGEGEAVATLVRADAPVATAASASAAQAGPGKPAVLWIHGMTDYFSSGT</sequence>
<comment type="caution">
    <text evidence="1">The sequence shown here is derived from an EMBL/GenBank/DDBJ whole genome shotgun (WGS) entry which is preliminary data.</text>
</comment>
<keyword evidence="2" id="KW-1185">Reference proteome</keyword>
<evidence type="ECO:0000313" key="2">
    <source>
        <dbReference type="Proteomes" id="UP000050517"/>
    </source>
</evidence>
<dbReference type="Proteomes" id="UP000050517">
    <property type="component" value="Unassembled WGS sequence"/>
</dbReference>
<proteinExistence type="predicted"/>
<name>A0A0Q0U0Y7_9CORY</name>